<keyword evidence="2" id="KW-1133">Transmembrane helix</keyword>
<evidence type="ECO:0008006" key="5">
    <source>
        <dbReference type="Google" id="ProtNLM"/>
    </source>
</evidence>
<evidence type="ECO:0000313" key="4">
    <source>
        <dbReference type="Proteomes" id="UP000023067"/>
    </source>
</evidence>
<dbReference type="STRING" id="396014.BF93_11795"/>
<keyword evidence="2" id="KW-0812">Transmembrane</keyword>
<dbReference type="HOGENOM" id="CLU_041420_1_0_11"/>
<feature type="transmembrane region" description="Helical" evidence="2">
    <location>
        <begin position="226"/>
        <end position="248"/>
    </location>
</feature>
<organism evidence="3 4">
    <name type="scientific">Brachybacterium phenoliresistens</name>
    <dbReference type="NCBI Taxonomy" id="396014"/>
    <lineage>
        <taxon>Bacteria</taxon>
        <taxon>Bacillati</taxon>
        <taxon>Actinomycetota</taxon>
        <taxon>Actinomycetes</taxon>
        <taxon>Micrococcales</taxon>
        <taxon>Dermabacteraceae</taxon>
        <taxon>Brachybacterium</taxon>
    </lineage>
</organism>
<evidence type="ECO:0000313" key="3">
    <source>
        <dbReference type="EMBL" id="EWS82295.1"/>
    </source>
</evidence>
<dbReference type="EMBL" id="JDYK01000003">
    <property type="protein sequence ID" value="EWS82295.1"/>
    <property type="molecule type" value="Genomic_DNA"/>
</dbReference>
<gene>
    <name evidence="3" type="ORF">BF93_11795</name>
</gene>
<protein>
    <recommendedName>
        <fullName evidence="5">DUF2267 domain-containing protein</fullName>
    </recommendedName>
</protein>
<dbReference type="RefSeq" id="WP_051486508.1">
    <property type="nucleotide sequence ID" value="NZ_KK069989.1"/>
</dbReference>
<reference evidence="3 4" key="1">
    <citation type="submission" date="2014-02" db="EMBL/GenBank/DDBJ databases">
        <title>Genome sequence of Brachybacterium phenoliresistens strain W13A50.</title>
        <authorList>
            <person name="Wang X."/>
        </authorList>
    </citation>
    <scope>NUCLEOTIDE SEQUENCE [LARGE SCALE GENOMIC DNA]</scope>
    <source>
        <strain evidence="3 4">W13A50</strain>
    </source>
</reference>
<evidence type="ECO:0000256" key="1">
    <source>
        <dbReference type="SAM" id="MobiDB-lite"/>
    </source>
</evidence>
<dbReference type="eggNOG" id="COG5502">
    <property type="taxonomic scope" value="Bacteria"/>
</dbReference>
<dbReference type="PATRIC" id="fig|396014.3.peg.864"/>
<keyword evidence="2" id="KW-0472">Membrane</keyword>
<proteinExistence type="predicted"/>
<accession>Z9JV87</accession>
<feature type="transmembrane region" description="Helical" evidence="2">
    <location>
        <begin position="268"/>
        <end position="294"/>
    </location>
</feature>
<evidence type="ECO:0000256" key="2">
    <source>
        <dbReference type="SAM" id="Phobius"/>
    </source>
</evidence>
<sequence length="375" mass="40776">MSDETSGGITILVVTDPGLPLRRMLAIREDLERRLAERVDGPATVHVRSELIETRTDGSLRLASAARLRREHDGAEITLVLTEMPRHAQGRLLVAEAFPEHRLAALFWPTLWSLSPRRRILDIMVESVEHLGEGLIPARGRMPTRRSTSPGAPVWERDAARGVIALRARPVIGQVRTVLGMVVTNAPWATVRKLSSALAAASAAGAFGIFYSSIWQMSAALSTPRLLLIGLLAMTLMVGWLVVGNRLWDRPVHEDGGGPAALYNVSTLLTLFLCVLALYVALVVLILLAGLVVIAPSFMAQVLGEPATFSHYMGVAWLSAALGVVAGGLGASFDSETDLRQLTHASRERQRERSEDGPDDRAEREDRDEREDAAG</sequence>
<comment type="caution">
    <text evidence="3">The sequence shown here is derived from an EMBL/GenBank/DDBJ whole genome shotgun (WGS) entry which is preliminary data.</text>
</comment>
<feature type="transmembrane region" description="Helical" evidence="2">
    <location>
        <begin position="315"/>
        <end position="333"/>
    </location>
</feature>
<dbReference type="OrthoDB" id="8477132at2"/>
<name>Z9JV87_9MICO</name>
<feature type="region of interest" description="Disordered" evidence="1">
    <location>
        <begin position="341"/>
        <end position="375"/>
    </location>
</feature>
<dbReference type="AlphaFoldDB" id="Z9JV87"/>
<dbReference type="Proteomes" id="UP000023067">
    <property type="component" value="Unassembled WGS sequence"/>
</dbReference>
<keyword evidence="4" id="KW-1185">Reference proteome</keyword>
<feature type="transmembrane region" description="Helical" evidence="2">
    <location>
        <begin position="194"/>
        <end position="214"/>
    </location>
</feature>